<evidence type="ECO:0000313" key="3">
    <source>
        <dbReference type="Proteomes" id="UP000317496"/>
    </source>
</evidence>
<dbReference type="RefSeq" id="WP_144069076.1">
    <property type="nucleotide sequence ID" value="NZ_CP041636.1"/>
</dbReference>
<protein>
    <submittedName>
        <fullName evidence="2">DUF58 domain-containing protein</fullName>
    </submittedName>
</protein>
<dbReference type="Proteomes" id="UP000317496">
    <property type="component" value="Chromosome"/>
</dbReference>
<dbReference type="AlphaFoldDB" id="A0A516H2X1"/>
<dbReference type="KEGG" id="fer:FNB15_12795"/>
<organism evidence="2 3">
    <name type="scientific">Ferrovibrio terrae</name>
    <dbReference type="NCBI Taxonomy" id="2594003"/>
    <lineage>
        <taxon>Bacteria</taxon>
        <taxon>Pseudomonadati</taxon>
        <taxon>Pseudomonadota</taxon>
        <taxon>Alphaproteobacteria</taxon>
        <taxon>Rhodospirillales</taxon>
        <taxon>Rhodospirillaceae</taxon>
        <taxon>Ferrovibrio</taxon>
    </lineage>
</organism>
<dbReference type="OrthoDB" id="9794556at2"/>
<evidence type="ECO:0000313" key="2">
    <source>
        <dbReference type="EMBL" id="QDO98095.1"/>
    </source>
</evidence>
<feature type="domain" description="DUF58" evidence="1">
    <location>
        <begin position="58"/>
        <end position="261"/>
    </location>
</feature>
<reference evidence="2 3" key="1">
    <citation type="submission" date="2019-07" db="EMBL/GenBank/DDBJ databases">
        <title>Genome sequencing for Ferrovibrio sp. K5.</title>
        <authorList>
            <person name="Park S.-J."/>
        </authorList>
    </citation>
    <scope>NUCLEOTIDE SEQUENCE [LARGE SCALE GENOMIC DNA]</scope>
    <source>
        <strain evidence="2 3">K5</strain>
    </source>
</reference>
<evidence type="ECO:0000259" key="1">
    <source>
        <dbReference type="Pfam" id="PF01882"/>
    </source>
</evidence>
<accession>A0A516H2X1</accession>
<proteinExistence type="predicted"/>
<dbReference type="PANTHER" id="PTHR33608">
    <property type="entry name" value="BLL2464 PROTEIN"/>
    <property type="match status" value="1"/>
</dbReference>
<dbReference type="PANTHER" id="PTHR33608:SF6">
    <property type="entry name" value="BLL2464 PROTEIN"/>
    <property type="match status" value="1"/>
</dbReference>
<dbReference type="InterPro" id="IPR002881">
    <property type="entry name" value="DUF58"/>
</dbReference>
<sequence length="305" mass="34427">MAVAVAAGTTANARRQRAEHFAAFLPPLLVAAERVAATVEQGVHGRRRVGPGDAFWQFRRYSQGDSLTRIDWRQTAKRQAAFIRENEWEAAESVWLWRDPSPSMRWKSDLGMEQKDERGDLLLLALASLLLRGGERVALLGHPQRPASGRMVMERIAERLIRSRFETAEASLPPIQPLPRYAHIVLLGDFLYPVPEIAARLRALADMGVKGTVLRLVDPAEEDFPYKGRTRFLGLEGEYPLLVPRAETMGDDWRATFAAHQAELAEVCRRLGWRHIKHRTDRGPQTALLTLYQSLQGERALPTGR</sequence>
<dbReference type="Pfam" id="PF01882">
    <property type="entry name" value="DUF58"/>
    <property type="match status" value="1"/>
</dbReference>
<dbReference type="EMBL" id="CP041636">
    <property type="protein sequence ID" value="QDO98095.1"/>
    <property type="molecule type" value="Genomic_DNA"/>
</dbReference>
<keyword evidence="3" id="KW-1185">Reference proteome</keyword>
<gene>
    <name evidence="2" type="ORF">FNB15_12795</name>
</gene>
<name>A0A516H2X1_9PROT</name>